<comment type="caution">
    <text evidence="7">The sequence shown here is derived from an EMBL/GenBank/DDBJ whole genome shotgun (WGS) entry which is preliminary data.</text>
</comment>
<dbReference type="InterPro" id="IPR036866">
    <property type="entry name" value="RibonucZ/Hydroxyglut_hydro"/>
</dbReference>
<evidence type="ECO:0000256" key="3">
    <source>
        <dbReference type="ARBA" id="ARBA00022801"/>
    </source>
</evidence>
<evidence type="ECO:0000313" key="7">
    <source>
        <dbReference type="EMBL" id="MDH0738502.1"/>
    </source>
</evidence>
<dbReference type="AlphaFoldDB" id="A0AA42S5C6"/>
<dbReference type="EMBL" id="JAOCDZ010000017">
    <property type="protein sequence ID" value="MDH0738502.1"/>
    <property type="molecule type" value="Genomic_DNA"/>
</dbReference>
<feature type="chain" id="PRO_5041257495" evidence="5">
    <location>
        <begin position="30"/>
        <end position="323"/>
    </location>
</feature>
<dbReference type="CDD" id="cd07720">
    <property type="entry name" value="OPHC2-like_MBL-fold"/>
    <property type="match status" value="1"/>
</dbReference>
<dbReference type="InterPro" id="IPR051013">
    <property type="entry name" value="MBL_superfamily_lactonases"/>
</dbReference>
<keyword evidence="2" id="KW-0479">Metal-binding</keyword>
<dbReference type="InterPro" id="IPR001279">
    <property type="entry name" value="Metallo-B-lactamas"/>
</dbReference>
<accession>A0AA42S5C6</accession>
<dbReference type="RefSeq" id="WP_279996539.1">
    <property type="nucleotide sequence ID" value="NZ_JAOCDZ010000017.1"/>
</dbReference>
<evidence type="ECO:0000313" key="8">
    <source>
        <dbReference type="Proteomes" id="UP001161094"/>
    </source>
</evidence>
<keyword evidence="4" id="KW-0862">Zinc</keyword>
<dbReference type="SUPFAM" id="SSF56281">
    <property type="entry name" value="Metallo-hydrolase/oxidoreductase"/>
    <property type="match status" value="1"/>
</dbReference>
<dbReference type="SMART" id="SM00849">
    <property type="entry name" value="Lactamase_B"/>
    <property type="match status" value="1"/>
</dbReference>
<feature type="signal peptide" evidence="5">
    <location>
        <begin position="1"/>
        <end position="29"/>
    </location>
</feature>
<dbReference type="Pfam" id="PF00753">
    <property type="entry name" value="Lactamase_B"/>
    <property type="match status" value="1"/>
</dbReference>
<keyword evidence="3" id="KW-0378">Hydrolase</keyword>
<feature type="domain" description="Metallo-beta-lactamase" evidence="6">
    <location>
        <begin position="90"/>
        <end position="295"/>
    </location>
</feature>
<evidence type="ECO:0000256" key="2">
    <source>
        <dbReference type="ARBA" id="ARBA00022723"/>
    </source>
</evidence>
<name>A0AA42S5C6_9BURK</name>
<evidence type="ECO:0000256" key="5">
    <source>
        <dbReference type="SAM" id="SignalP"/>
    </source>
</evidence>
<organism evidence="7 8">
    <name type="scientific">Achromobacter spanius</name>
    <dbReference type="NCBI Taxonomy" id="217203"/>
    <lineage>
        <taxon>Bacteria</taxon>
        <taxon>Pseudomonadati</taxon>
        <taxon>Pseudomonadota</taxon>
        <taxon>Betaproteobacteria</taxon>
        <taxon>Burkholderiales</taxon>
        <taxon>Alcaligenaceae</taxon>
        <taxon>Achromobacter</taxon>
    </lineage>
</organism>
<dbReference type="Gene3D" id="3.60.15.10">
    <property type="entry name" value="Ribonuclease Z/Hydroxyacylglutathione hydrolase-like"/>
    <property type="match status" value="1"/>
</dbReference>
<keyword evidence="5" id="KW-0732">Signal</keyword>
<dbReference type="PANTHER" id="PTHR42978">
    <property type="entry name" value="QUORUM-QUENCHING LACTONASE YTNP-RELATED-RELATED"/>
    <property type="match status" value="1"/>
</dbReference>
<protein>
    <submittedName>
        <fullName evidence="7">MBL fold metallo-hydrolase</fullName>
    </submittedName>
</protein>
<comment type="similarity">
    <text evidence="1">Belongs to the metallo-beta-lactamase superfamily.</text>
</comment>
<proteinExistence type="inferred from homology"/>
<gene>
    <name evidence="7" type="ORF">N5D93_21965</name>
</gene>
<sequence>MKFRNFPLQAALAVALSLGGAALPLSVHAAAPMVKTQAPGFYRMMLGAFEITALSDGTVGLPAEELLHGHGGDIGGHLRASHRTSPVETSINAYLVNTGDKLVLIDAGTGGLMGPELGRLGDNLRAAGYLPEQVDEILLTHAHPDHLGGLMVQGKMAFANATIRMEQAEASYWMSSEQMGKADDMARGFFEGAITSLTPYAQAGKLVPFRAGAQLLPGISALTAHGHTVGHTVYAVESQGQRLLLIGDLIHVGAVQLPHPEVTIAFDMDEKKAAATRLQFFGDAARDRTLIAAAHLSFPGIGRLVKTGKSFLWEPVDYSTQLH</sequence>
<dbReference type="GO" id="GO:0016787">
    <property type="term" value="F:hydrolase activity"/>
    <property type="evidence" value="ECO:0007669"/>
    <property type="project" value="UniProtKB-KW"/>
</dbReference>
<dbReference type="PANTHER" id="PTHR42978:SF6">
    <property type="entry name" value="QUORUM-QUENCHING LACTONASE YTNP-RELATED"/>
    <property type="match status" value="1"/>
</dbReference>
<reference evidence="7" key="1">
    <citation type="submission" date="2022-09" db="EMBL/GenBank/DDBJ databases">
        <title>Intensive care unit water sources are persistently colonized with multi-drug resistant bacteria and are the site of extensive horizontal gene transfer of antibiotic resistance genes.</title>
        <authorList>
            <person name="Diorio-Toth L."/>
        </authorList>
    </citation>
    <scope>NUCLEOTIDE SEQUENCE</scope>
    <source>
        <strain evidence="7">GD03843</strain>
    </source>
</reference>
<dbReference type="Proteomes" id="UP001161094">
    <property type="component" value="Unassembled WGS sequence"/>
</dbReference>
<evidence type="ECO:0000256" key="4">
    <source>
        <dbReference type="ARBA" id="ARBA00022833"/>
    </source>
</evidence>
<dbReference type="GO" id="GO:0046872">
    <property type="term" value="F:metal ion binding"/>
    <property type="evidence" value="ECO:0007669"/>
    <property type="project" value="UniProtKB-KW"/>
</dbReference>
<evidence type="ECO:0000259" key="6">
    <source>
        <dbReference type="SMART" id="SM00849"/>
    </source>
</evidence>
<evidence type="ECO:0000256" key="1">
    <source>
        <dbReference type="ARBA" id="ARBA00007749"/>
    </source>
</evidence>